<feature type="transmembrane region" description="Helical" evidence="8">
    <location>
        <begin position="7"/>
        <end position="32"/>
    </location>
</feature>
<evidence type="ECO:0000256" key="2">
    <source>
        <dbReference type="ARBA" id="ARBA00009142"/>
    </source>
</evidence>
<dbReference type="Pfam" id="PF01925">
    <property type="entry name" value="TauE"/>
    <property type="match status" value="1"/>
</dbReference>
<dbReference type="Proteomes" id="UP000662914">
    <property type="component" value="Chromosome"/>
</dbReference>
<keyword evidence="4 8" id="KW-1003">Cell membrane</keyword>
<comment type="subcellular location">
    <subcellularLocation>
        <location evidence="1 8">Cell membrane</location>
        <topology evidence="1 8">Multi-pass membrane protein</topology>
    </subcellularLocation>
</comment>
<dbReference type="InterPro" id="IPR002781">
    <property type="entry name" value="TM_pro_TauE-like"/>
</dbReference>
<evidence type="ECO:0000256" key="7">
    <source>
        <dbReference type="ARBA" id="ARBA00023136"/>
    </source>
</evidence>
<sequence length="263" mass="28200">MFHVEPIGLVFLCTAAFAAGLIDAVIGGGGLIQIPALFNVQPQAPAATVFGTNKLASIFGTASAALRYTRRINVPWKAALPAALSAFVLSYFGAMTVSLLPREWLRPLVLVLLIVVTLYTYVRKDLGTVDQNRHHGRRDMLLATLFGGVIGFYDGFFGPGTGSFLVFMFVRVFGLDFLRASASAKIVNAATNLSALIFFGMNAQLLLATGLAMAAFNIGGSLLGSHLAIRHGSNFVRRVFLVVAAIFIVKFGWDTILADIDID</sequence>
<accession>A0A809S7N8</accession>
<feature type="transmembrane region" description="Helical" evidence="8">
    <location>
        <begin position="235"/>
        <end position="253"/>
    </location>
</feature>
<evidence type="ECO:0000256" key="6">
    <source>
        <dbReference type="ARBA" id="ARBA00022989"/>
    </source>
</evidence>
<keyword evidence="5 8" id="KW-0812">Transmembrane</keyword>
<feature type="transmembrane region" description="Helical" evidence="8">
    <location>
        <begin position="104"/>
        <end position="122"/>
    </location>
</feature>
<evidence type="ECO:0000256" key="8">
    <source>
        <dbReference type="RuleBase" id="RU363041"/>
    </source>
</evidence>
<evidence type="ECO:0000313" key="10">
    <source>
        <dbReference type="Proteomes" id="UP000662914"/>
    </source>
</evidence>
<feature type="transmembrane region" description="Helical" evidence="8">
    <location>
        <begin position="193"/>
        <end position="223"/>
    </location>
</feature>
<comment type="similarity">
    <text evidence="2 8">Belongs to the 4-toluene sulfonate uptake permease (TSUP) (TC 2.A.102) family.</text>
</comment>
<organism evidence="9 10">
    <name type="scientific">Candidatus Desulfobacillus denitrificans</name>
    <dbReference type="NCBI Taxonomy" id="2608985"/>
    <lineage>
        <taxon>Bacteria</taxon>
        <taxon>Pseudomonadati</taxon>
        <taxon>Pseudomonadota</taxon>
        <taxon>Betaproteobacteria</taxon>
        <taxon>Candidatus Desulfobacillus</taxon>
    </lineage>
</organism>
<dbReference type="EMBL" id="AP021857">
    <property type="protein sequence ID" value="BBO22401.1"/>
    <property type="molecule type" value="Genomic_DNA"/>
</dbReference>
<name>A0A809S7N8_9PROT</name>
<evidence type="ECO:0000256" key="5">
    <source>
        <dbReference type="ARBA" id="ARBA00022692"/>
    </source>
</evidence>
<dbReference type="InterPro" id="IPR052017">
    <property type="entry name" value="TSUP"/>
</dbReference>
<feature type="transmembrane region" description="Helical" evidence="8">
    <location>
        <begin position="78"/>
        <end position="98"/>
    </location>
</feature>
<proteinExistence type="inferred from homology"/>
<evidence type="ECO:0000256" key="4">
    <source>
        <dbReference type="ARBA" id="ARBA00022475"/>
    </source>
</evidence>
<dbReference type="GO" id="GO:0005886">
    <property type="term" value="C:plasma membrane"/>
    <property type="evidence" value="ECO:0007669"/>
    <property type="project" value="UniProtKB-SubCell"/>
</dbReference>
<gene>
    <name evidence="9" type="ORF">DSYM_31000</name>
</gene>
<dbReference type="KEGG" id="ddz:DSYM_31000"/>
<evidence type="ECO:0000256" key="1">
    <source>
        <dbReference type="ARBA" id="ARBA00004651"/>
    </source>
</evidence>
<keyword evidence="3" id="KW-0813">Transport</keyword>
<protein>
    <recommendedName>
        <fullName evidence="8">Probable membrane transporter protein</fullName>
    </recommendedName>
</protein>
<reference evidence="9" key="1">
    <citation type="journal article" name="DNA Res.">
        <title>The physiological potential of anammox bacteria as revealed by their core genome structure.</title>
        <authorList>
            <person name="Okubo T."/>
            <person name="Toyoda A."/>
            <person name="Fukuhara K."/>
            <person name="Uchiyama I."/>
            <person name="Harigaya Y."/>
            <person name="Kuroiwa M."/>
            <person name="Suzuki T."/>
            <person name="Murakami Y."/>
            <person name="Suwa Y."/>
            <person name="Takami H."/>
        </authorList>
    </citation>
    <scope>NUCLEOTIDE SEQUENCE</scope>
    <source>
        <strain evidence="9">317325-3</strain>
    </source>
</reference>
<keyword evidence="7 8" id="KW-0472">Membrane</keyword>
<evidence type="ECO:0000313" key="9">
    <source>
        <dbReference type="EMBL" id="BBO22401.1"/>
    </source>
</evidence>
<dbReference type="PANTHER" id="PTHR30269">
    <property type="entry name" value="TRANSMEMBRANE PROTEIN YFCA"/>
    <property type="match status" value="1"/>
</dbReference>
<evidence type="ECO:0000256" key="3">
    <source>
        <dbReference type="ARBA" id="ARBA00022448"/>
    </source>
</evidence>
<dbReference type="AlphaFoldDB" id="A0A809S7N8"/>
<dbReference type="PANTHER" id="PTHR30269:SF0">
    <property type="entry name" value="MEMBRANE TRANSPORTER PROTEIN YFCA-RELATED"/>
    <property type="match status" value="1"/>
</dbReference>
<feature type="transmembrane region" description="Helical" evidence="8">
    <location>
        <begin position="142"/>
        <end position="173"/>
    </location>
</feature>
<feature type="transmembrane region" description="Helical" evidence="8">
    <location>
        <begin position="44"/>
        <end position="66"/>
    </location>
</feature>
<keyword evidence="6 8" id="KW-1133">Transmembrane helix</keyword>